<evidence type="ECO:0000313" key="1">
    <source>
        <dbReference type="EMBL" id="SJM94181.1"/>
    </source>
</evidence>
<name>A0A1R4HDS1_9GAMM</name>
<organism evidence="1 2">
    <name type="scientific">Crenothrix polyspora</name>
    <dbReference type="NCBI Taxonomy" id="360316"/>
    <lineage>
        <taxon>Bacteria</taxon>
        <taxon>Pseudomonadati</taxon>
        <taxon>Pseudomonadota</taxon>
        <taxon>Gammaproteobacteria</taxon>
        <taxon>Methylococcales</taxon>
        <taxon>Crenotrichaceae</taxon>
        <taxon>Crenothrix</taxon>
    </lineage>
</organism>
<accession>A0A1R4HDS1</accession>
<evidence type="ECO:0000313" key="2">
    <source>
        <dbReference type="Proteomes" id="UP000195667"/>
    </source>
</evidence>
<reference evidence="2" key="1">
    <citation type="submission" date="2017-02" db="EMBL/GenBank/DDBJ databases">
        <authorList>
            <person name="Daims H."/>
        </authorList>
    </citation>
    <scope>NUCLEOTIDE SEQUENCE [LARGE SCALE GENOMIC DNA]</scope>
</reference>
<dbReference type="Proteomes" id="UP000195667">
    <property type="component" value="Unassembled WGS sequence"/>
</dbReference>
<gene>
    <name evidence="1" type="ORF">CRENPOLYSF1_50166</name>
</gene>
<dbReference type="AlphaFoldDB" id="A0A1R4HDS1"/>
<sequence length="41" mass="4564">MLTGCFILIHDSLRHKTYTAYGSSFILGLFTHTAVTSQFGQ</sequence>
<proteinExistence type="predicted"/>
<keyword evidence="2" id="KW-1185">Reference proteome</keyword>
<dbReference type="EMBL" id="FUKI01000126">
    <property type="protein sequence ID" value="SJM94181.1"/>
    <property type="molecule type" value="Genomic_DNA"/>
</dbReference>
<protein>
    <submittedName>
        <fullName evidence="1">Uncharacterized protein</fullName>
    </submittedName>
</protein>